<feature type="domain" description="Thioester reductase (TE)" evidence="12">
    <location>
        <begin position="21"/>
        <end position="290"/>
    </location>
</feature>
<dbReference type="Gene3D" id="3.40.50.720">
    <property type="entry name" value="NAD(P)-binding Rossmann-like Domain"/>
    <property type="match status" value="1"/>
</dbReference>
<dbReference type="GO" id="GO:0016020">
    <property type="term" value="C:membrane"/>
    <property type="evidence" value="ECO:0007669"/>
    <property type="project" value="UniProtKB-SubCell"/>
</dbReference>
<organism evidence="14">
    <name type="scientific">Thrips palmi</name>
    <name type="common">Melon thrips</name>
    <dbReference type="NCBI Taxonomy" id="161013"/>
    <lineage>
        <taxon>Eukaryota</taxon>
        <taxon>Metazoa</taxon>
        <taxon>Ecdysozoa</taxon>
        <taxon>Arthropoda</taxon>
        <taxon>Hexapoda</taxon>
        <taxon>Insecta</taxon>
        <taxon>Pterygota</taxon>
        <taxon>Neoptera</taxon>
        <taxon>Paraneoptera</taxon>
        <taxon>Thysanoptera</taxon>
        <taxon>Terebrantia</taxon>
        <taxon>Thripoidea</taxon>
        <taxon>Thripidae</taxon>
        <taxon>Thrips</taxon>
    </lineage>
</organism>
<name>A0A6P8Y522_THRPL</name>
<dbReference type="Pfam" id="PF07993">
    <property type="entry name" value="NAD_binding_4"/>
    <property type="match status" value="1"/>
</dbReference>
<evidence type="ECO:0000256" key="8">
    <source>
        <dbReference type="ARBA" id="ARBA00023136"/>
    </source>
</evidence>
<dbReference type="CDD" id="cd09071">
    <property type="entry name" value="FAR_C"/>
    <property type="match status" value="1"/>
</dbReference>
<keyword evidence="4 10" id="KW-0812">Transmembrane</keyword>
<sequence>MAASEDMGSIKGELAGKHVLVTGGSGFMGKVLLEKLLRSCPDVGCIHVLLRPKKGVAAQDRIQTIINTPLFEPLLKKQPEAAGKLHAVVGDCSQLRLGLSDVDEAMLVDKVSYVFHAAATVRFDDPLKEALLLNTRGTREVVDLCRRMKRLEVLQYVSTTYCFTNEAVLKEQHYPTELDWRTMVRLAETEDKYTLDCLTHKILGFQPNTYTFSKALAENVINDARHDVPVMIFRPAVVISSCKEPFPGWLDNLYGPFGIWAGAMKGVLRFSYGNPNVALSFSPVDWAIRGMIVCAVAKAKKISVLKRQDEDSVDVVNMEGSRYERKTYKDQERQLADLVTYAVNPVRYPSYHIGTSYAYYWLGTVLSELPYGLVIDTLLRLTGQKPRMIAMYRKIFHANAALAYFMHNEFPIETKKCDVLHGFIDPTERPDFGIVLEDKLSCFDYDAEEFPILVIQGAFKYVFKEEAPKAQRVSLLRKLYILEMSFYVMWAVVLYFTFGRYYIGRLFAS</sequence>
<evidence type="ECO:0000313" key="14">
    <source>
        <dbReference type="RefSeq" id="XP_034234668.1"/>
    </source>
</evidence>
<keyword evidence="13" id="KW-1185">Reference proteome</keyword>
<dbReference type="GO" id="GO:0035336">
    <property type="term" value="P:long-chain fatty-acyl-CoA metabolic process"/>
    <property type="evidence" value="ECO:0007669"/>
    <property type="project" value="TreeGrafter"/>
</dbReference>
<keyword evidence="6 10" id="KW-1133">Transmembrane helix</keyword>
<dbReference type="InterPro" id="IPR026055">
    <property type="entry name" value="FAR"/>
</dbReference>
<evidence type="ECO:0000256" key="3">
    <source>
        <dbReference type="ARBA" id="ARBA00022516"/>
    </source>
</evidence>
<accession>A0A6P8Y522</accession>
<gene>
    <name evidence="14" type="primary">LOC117641447</name>
</gene>
<evidence type="ECO:0000256" key="5">
    <source>
        <dbReference type="ARBA" id="ARBA00022857"/>
    </source>
</evidence>
<comment type="subcellular location">
    <subcellularLocation>
        <location evidence="1">Membrane</location>
        <topology evidence="1">Multi-pass membrane protein</topology>
    </subcellularLocation>
</comment>
<dbReference type="InterPro" id="IPR033640">
    <property type="entry name" value="FAR_C"/>
</dbReference>
<feature type="transmembrane region" description="Helical" evidence="10">
    <location>
        <begin position="479"/>
        <end position="503"/>
    </location>
</feature>
<dbReference type="Proteomes" id="UP000515158">
    <property type="component" value="Unplaced"/>
</dbReference>
<protein>
    <recommendedName>
        <fullName evidence="10">Fatty acyl-CoA reductase</fullName>
        <ecNumber evidence="10">1.2.1.84</ecNumber>
    </recommendedName>
</protein>
<dbReference type="GeneID" id="117641447"/>
<keyword evidence="10" id="KW-0560">Oxidoreductase</keyword>
<dbReference type="PANTHER" id="PTHR11011:SF24">
    <property type="entry name" value="FATTY ACYL-COA REDUCTASE"/>
    <property type="match status" value="1"/>
</dbReference>
<evidence type="ECO:0000256" key="2">
    <source>
        <dbReference type="ARBA" id="ARBA00005928"/>
    </source>
</evidence>
<comment type="similarity">
    <text evidence="2 10">Belongs to the fatty acyl-CoA reductase family.</text>
</comment>
<keyword evidence="7 10" id="KW-0443">Lipid metabolism</keyword>
<keyword evidence="5 10" id="KW-0521">NADP</keyword>
<comment type="catalytic activity">
    <reaction evidence="9 10">
        <text>a long-chain fatty acyl-CoA + 2 NADPH + 2 H(+) = a long-chain primary fatty alcohol + 2 NADP(+) + CoA</text>
        <dbReference type="Rhea" id="RHEA:52716"/>
        <dbReference type="ChEBI" id="CHEBI:15378"/>
        <dbReference type="ChEBI" id="CHEBI:57287"/>
        <dbReference type="ChEBI" id="CHEBI:57783"/>
        <dbReference type="ChEBI" id="CHEBI:58349"/>
        <dbReference type="ChEBI" id="CHEBI:77396"/>
        <dbReference type="ChEBI" id="CHEBI:83139"/>
        <dbReference type="EC" id="1.2.1.84"/>
    </reaction>
</comment>
<dbReference type="InterPro" id="IPR036291">
    <property type="entry name" value="NAD(P)-bd_dom_sf"/>
</dbReference>
<evidence type="ECO:0000259" key="12">
    <source>
        <dbReference type="Pfam" id="PF07993"/>
    </source>
</evidence>
<evidence type="ECO:0000256" key="9">
    <source>
        <dbReference type="ARBA" id="ARBA00052530"/>
    </source>
</evidence>
<proteinExistence type="inferred from homology"/>
<dbReference type="KEGG" id="tpal:117641447"/>
<comment type="function">
    <text evidence="10">Catalyzes the reduction of fatty acyl-CoA to fatty alcohols.</text>
</comment>
<dbReference type="OrthoDB" id="429813at2759"/>
<dbReference type="SUPFAM" id="SSF51735">
    <property type="entry name" value="NAD(P)-binding Rossmann-fold domains"/>
    <property type="match status" value="1"/>
</dbReference>
<dbReference type="GO" id="GO:0080019">
    <property type="term" value="F:alcohol-forming very long-chain fatty acyl-CoA reductase activity"/>
    <property type="evidence" value="ECO:0007669"/>
    <property type="project" value="InterPro"/>
</dbReference>
<evidence type="ECO:0000256" key="7">
    <source>
        <dbReference type="ARBA" id="ARBA00023098"/>
    </source>
</evidence>
<feature type="domain" description="Fatty acyl-CoA reductase C-terminal" evidence="11">
    <location>
        <begin position="372"/>
        <end position="465"/>
    </location>
</feature>
<dbReference type="FunFam" id="3.40.50.720:FF:000143">
    <property type="entry name" value="Fatty acyl-CoA reductase"/>
    <property type="match status" value="1"/>
</dbReference>
<dbReference type="RefSeq" id="XP_034234668.1">
    <property type="nucleotide sequence ID" value="XM_034378777.1"/>
</dbReference>
<dbReference type="InterPro" id="IPR013120">
    <property type="entry name" value="FAR_NAD-bd"/>
</dbReference>
<evidence type="ECO:0000256" key="4">
    <source>
        <dbReference type="ARBA" id="ARBA00022692"/>
    </source>
</evidence>
<evidence type="ECO:0000259" key="11">
    <source>
        <dbReference type="Pfam" id="PF03015"/>
    </source>
</evidence>
<evidence type="ECO:0000256" key="10">
    <source>
        <dbReference type="RuleBase" id="RU363097"/>
    </source>
</evidence>
<reference evidence="14" key="1">
    <citation type="submission" date="2025-08" db="UniProtKB">
        <authorList>
            <consortium name="RefSeq"/>
        </authorList>
    </citation>
    <scope>IDENTIFICATION</scope>
    <source>
        <tissue evidence="14">Total insect</tissue>
    </source>
</reference>
<keyword evidence="8 10" id="KW-0472">Membrane</keyword>
<evidence type="ECO:0000256" key="1">
    <source>
        <dbReference type="ARBA" id="ARBA00004141"/>
    </source>
</evidence>
<dbReference type="GO" id="GO:0005777">
    <property type="term" value="C:peroxisome"/>
    <property type="evidence" value="ECO:0007669"/>
    <property type="project" value="TreeGrafter"/>
</dbReference>
<dbReference type="PANTHER" id="PTHR11011">
    <property type="entry name" value="MALE STERILITY PROTEIN 2-RELATED"/>
    <property type="match status" value="1"/>
</dbReference>
<evidence type="ECO:0000256" key="6">
    <source>
        <dbReference type="ARBA" id="ARBA00022989"/>
    </source>
</evidence>
<dbReference type="Pfam" id="PF03015">
    <property type="entry name" value="Sterile"/>
    <property type="match status" value="1"/>
</dbReference>
<keyword evidence="3 10" id="KW-0444">Lipid biosynthesis</keyword>
<dbReference type="GO" id="GO:0102965">
    <property type="term" value="F:alcohol-forming long-chain fatty acyl-CoA reductase activity"/>
    <property type="evidence" value="ECO:0007669"/>
    <property type="project" value="UniProtKB-EC"/>
</dbReference>
<evidence type="ECO:0000313" key="13">
    <source>
        <dbReference type="Proteomes" id="UP000515158"/>
    </source>
</evidence>
<dbReference type="CDD" id="cd05236">
    <property type="entry name" value="FAR-N_SDR_e"/>
    <property type="match status" value="1"/>
</dbReference>
<dbReference type="InParanoid" id="A0A6P8Y522"/>
<dbReference type="EC" id="1.2.1.84" evidence="10"/>
<dbReference type="AlphaFoldDB" id="A0A6P8Y522"/>